<evidence type="ECO:0000256" key="1">
    <source>
        <dbReference type="ARBA" id="ARBA00004141"/>
    </source>
</evidence>
<evidence type="ECO:0000256" key="3">
    <source>
        <dbReference type="ARBA" id="ARBA00022692"/>
    </source>
</evidence>
<feature type="transmembrane region" description="Helical" evidence="8">
    <location>
        <begin position="223"/>
        <end position="247"/>
    </location>
</feature>
<sequence>MTPPPPMPVTIAFLYDCYISLTKENESRDYSQYNEMLLSPQWWTIVAVWSHHCVLEIASTMATSNHSRRSSDGTSSSLPMTVIEPPPPHPNRLIPSSSHEATTPRASPRASPPPPPPQPSSIPPSPLLNDSSSNIHLTRISSPCHLQSLPSDFLTNDPTKPLLHVDEHGNEYSYYLNPMKKAVIFILLVEMLERFSFYGINYTTTAYLTGEYNEDWNADMPSILASSYVSISTAVAYTTPFLGALLADNILGEYWTILLGSILCYIPGLLLIALSTIPGFLGEVFNEGAVRWGLLVLWPIGTGTVKACVNVFGAKQFHPILQSSLIESYYVNFYMCINIGALTGGVIVPIVAQWNVTVAYFIPVCVLGAGVMLFSAGTGKYVKPKPKHDIHYVTTGVLEACGCGKTLRSQRERMIHPSPSESKVGIGTIALVSALVVPFNVAYAQMATTFIVQGSVMRPFGLVDAPMMNNADAISVLAFGYIIGNVIYPALNARQIKIPTTYKFAIGSAFGALALGCAIFTDYEIHRTYEATGEAISVLWQAFPYFLIGIGEIFAVSAAYEVAFTVAPAKMKSLASAANLFMVGGAPNVMCLMLYNACRSWFINSKGTANIHKLKDYASAKVVNYFWLLEIISLMGVIVNILPPVKNWVASIEEAAAETVKSPMSTPVIRKNLMQRRKLRTESSNENDEETPLVKSKKHVNYLKYGSGPQLLKMGSMRAGPSLKKKVPPHSQHRPPVAGVGTKEQAMAQQVRNKLLPYANSETPK</sequence>
<feature type="transmembrane region" description="Helical" evidence="8">
    <location>
        <begin position="358"/>
        <end position="377"/>
    </location>
</feature>
<feature type="transmembrane region" description="Helical" evidence="8">
    <location>
        <begin position="424"/>
        <end position="453"/>
    </location>
</feature>
<feature type="transmembrane region" description="Helical" evidence="8">
    <location>
        <begin position="289"/>
        <end position="309"/>
    </location>
</feature>
<dbReference type="InterPro" id="IPR036259">
    <property type="entry name" value="MFS_trans_sf"/>
</dbReference>
<evidence type="ECO:0000256" key="2">
    <source>
        <dbReference type="ARBA" id="ARBA00005982"/>
    </source>
</evidence>
<organism evidence="9 10">
    <name type="scientific">Thalassiosira pseudonana</name>
    <name type="common">Marine diatom</name>
    <name type="synonym">Cyclotella nana</name>
    <dbReference type="NCBI Taxonomy" id="35128"/>
    <lineage>
        <taxon>Eukaryota</taxon>
        <taxon>Sar</taxon>
        <taxon>Stramenopiles</taxon>
        <taxon>Ochrophyta</taxon>
        <taxon>Bacillariophyta</taxon>
        <taxon>Coscinodiscophyceae</taxon>
        <taxon>Thalassiosirophycidae</taxon>
        <taxon>Thalassiosirales</taxon>
        <taxon>Thalassiosiraceae</taxon>
        <taxon>Thalassiosira</taxon>
    </lineage>
</organism>
<dbReference type="EMBL" id="CM000641">
    <property type="protein sequence ID" value="EED92685.1"/>
    <property type="molecule type" value="Genomic_DNA"/>
</dbReference>
<dbReference type="InterPro" id="IPR000109">
    <property type="entry name" value="POT_fam"/>
</dbReference>
<gene>
    <name evidence="9" type="ORF">THAPSDRAFT_4104</name>
</gene>
<feature type="compositionally biased region" description="Basic residues" evidence="7">
    <location>
        <begin position="723"/>
        <end position="733"/>
    </location>
</feature>
<dbReference type="PROSITE" id="PS01023">
    <property type="entry name" value="PTR2_2"/>
    <property type="match status" value="1"/>
</dbReference>
<feature type="transmembrane region" description="Helical" evidence="8">
    <location>
        <begin position="622"/>
        <end position="642"/>
    </location>
</feature>
<dbReference type="eggNOG" id="KOG1237">
    <property type="taxonomic scope" value="Eukaryota"/>
</dbReference>
<dbReference type="RefSeq" id="XP_002289148.1">
    <property type="nucleotide sequence ID" value="XM_002289112.1"/>
</dbReference>
<evidence type="ECO:0000313" key="10">
    <source>
        <dbReference type="Proteomes" id="UP000001449"/>
    </source>
</evidence>
<proteinExistence type="inferred from homology"/>
<name>B8C0Y1_THAPS</name>
<evidence type="ECO:0000256" key="4">
    <source>
        <dbReference type="ARBA" id="ARBA00022989"/>
    </source>
</evidence>
<dbReference type="GO" id="GO:0016020">
    <property type="term" value="C:membrane"/>
    <property type="evidence" value="ECO:0000318"/>
    <property type="project" value="GO_Central"/>
</dbReference>
<dbReference type="InParanoid" id="B8C0Y1"/>
<accession>B8C0Y1</accession>
<feature type="region of interest" description="Disordered" evidence="7">
    <location>
        <begin position="720"/>
        <end position="746"/>
    </location>
</feature>
<feature type="transmembrane region" description="Helical" evidence="8">
    <location>
        <begin position="579"/>
        <end position="602"/>
    </location>
</feature>
<comment type="subcellular location">
    <subcellularLocation>
        <location evidence="1 6">Membrane</location>
        <topology evidence="1 6">Multi-pass membrane protein</topology>
    </subcellularLocation>
</comment>
<protein>
    <submittedName>
        <fullName evidence="9">Uncharacterized protein</fullName>
    </submittedName>
</protein>
<keyword evidence="3 6" id="KW-0812">Transmembrane</keyword>
<feature type="region of interest" description="Disordered" evidence="7">
    <location>
        <begin position="62"/>
        <end position="128"/>
    </location>
</feature>
<dbReference type="Pfam" id="PF00854">
    <property type="entry name" value="PTR2"/>
    <property type="match status" value="2"/>
</dbReference>
<dbReference type="FunFam" id="1.20.1250.20:FF:000782">
    <property type="entry name" value="Proton-dependent oligopeptide transport family protein"/>
    <property type="match status" value="1"/>
</dbReference>
<comment type="similarity">
    <text evidence="2 6">Belongs to the major facilitator superfamily. Proton-dependent oligopeptide transporter (POT/PTR) (TC 2.A.17) family.</text>
</comment>
<keyword evidence="6" id="KW-0813">Transport</keyword>
<feature type="transmembrane region" description="Helical" evidence="8">
    <location>
        <begin position="329"/>
        <end position="352"/>
    </location>
</feature>
<dbReference type="Proteomes" id="UP000001449">
    <property type="component" value="Chromosome 4"/>
</dbReference>
<dbReference type="PANTHER" id="PTHR11654">
    <property type="entry name" value="OLIGOPEPTIDE TRANSPORTER-RELATED"/>
    <property type="match status" value="1"/>
</dbReference>
<dbReference type="GO" id="GO:0022857">
    <property type="term" value="F:transmembrane transporter activity"/>
    <property type="evidence" value="ECO:0000318"/>
    <property type="project" value="GO_Central"/>
</dbReference>
<reference evidence="9 10" key="1">
    <citation type="journal article" date="2004" name="Science">
        <title>The genome of the diatom Thalassiosira pseudonana: ecology, evolution, and metabolism.</title>
        <authorList>
            <person name="Armbrust E.V."/>
            <person name="Berges J.A."/>
            <person name="Bowler C."/>
            <person name="Green B.R."/>
            <person name="Martinez D."/>
            <person name="Putnam N.H."/>
            <person name="Zhou S."/>
            <person name="Allen A.E."/>
            <person name="Apt K.E."/>
            <person name="Bechner M."/>
            <person name="Brzezinski M.A."/>
            <person name="Chaal B.K."/>
            <person name="Chiovitti A."/>
            <person name="Davis A.K."/>
            <person name="Demarest M.S."/>
            <person name="Detter J.C."/>
            <person name="Glavina T."/>
            <person name="Goodstein D."/>
            <person name="Hadi M.Z."/>
            <person name="Hellsten U."/>
            <person name="Hildebrand M."/>
            <person name="Jenkins B.D."/>
            <person name="Jurka J."/>
            <person name="Kapitonov V.V."/>
            <person name="Kroger N."/>
            <person name="Lau W.W."/>
            <person name="Lane T.W."/>
            <person name="Larimer F.W."/>
            <person name="Lippmeier J.C."/>
            <person name="Lucas S."/>
            <person name="Medina M."/>
            <person name="Montsant A."/>
            <person name="Obornik M."/>
            <person name="Parker M.S."/>
            <person name="Palenik B."/>
            <person name="Pazour G.J."/>
            <person name="Richardson P.M."/>
            <person name="Rynearson T.A."/>
            <person name="Saito M.A."/>
            <person name="Schwartz D.C."/>
            <person name="Thamatrakoln K."/>
            <person name="Valentin K."/>
            <person name="Vardi A."/>
            <person name="Wilkerson F.P."/>
            <person name="Rokhsar D.S."/>
        </authorList>
    </citation>
    <scope>NUCLEOTIDE SEQUENCE [LARGE SCALE GENOMIC DNA]</scope>
    <source>
        <strain evidence="9 10">CCMP1335</strain>
    </source>
</reference>
<evidence type="ECO:0000256" key="6">
    <source>
        <dbReference type="RuleBase" id="RU003755"/>
    </source>
</evidence>
<reference evidence="9 10" key="2">
    <citation type="journal article" date="2008" name="Nature">
        <title>The Phaeodactylum genome reveals the evolutionary history of diatom genomes.</title>
        <authorList>
            <person name="Bowler C."/>
            <person name="Allen A.E."/>
            <person name="Badger J.H."/>
            <person name="Grimwood J."/>
            <person name="Jabbari K."/>
            <person name="Kuo A."/>
            <person name="Maheswari U."/>
            <person name="Martens C."/>
            <person name="Maumus F."/>
            <person name="Otillar R.P."/>
            <person name="Rayko E."/>
            <person name="Salamov A."/>
            <person name="Vandepoele K."/>
            <person name="Beszteri B."/>
            <person name="Gruber A."/>
            <person name="Heijde M."/>
            <person name="Katinka M."/>
            <person name="Mock T."/>
            <person name="Valentin K."/>
            <person name="Verret F."/>
            <person name="Berges J.A."/>
            <person name="Brownlee C."/>
            <person name="Cadoret J.P."/>
            <person name="Chiovitti A."/>
            <person name="Choi C.J."/>
            <person name="Coesel S."/>
            <person name="De Martino A."/>
            <person name="Detter J.C."/>
            <person name="Durkin C."/>
            <person name="Falciatore A."/>
            <person name="Fournet J."/>
            <person name="Haruta M."/>
            <person name="Huysman M.J."/>
            <person name="Jenkins B.D."/>
            <person name="Jiroutova K."/>
            <person name="Jorgensen R.E."/>
            <person name="Joubert Y."/>
            <person name="Kaplan A."/>
            <person name="Kroger N."/>
            <person name="Kroth P.G."/>
            <person name="La Roche J."/>
            <person name="Lindquist E."/>
            <person name="Lommer M."/>
            <person name="Martin-Jezequel V."/>
            <person name="Lopez P.J."/>
            <person name="Lucas S."/>
            <person name="Mangogna M."/>
            <person name="McGinnis K."/>
            <person name="Medlin L.K."/>
            <person name="Montsant A."/>
            <person name="Oudot-Le Secq M.P."/>
            <person name="Napoli C."/>
            <person name="Obornik M."/>
            <person name="Parker M.S."/>
            <person name="Petit J.L."/>
            <person name="Porcel B.M."/>
            <person name="Poulsen N."/>
            <person name="Robison M."/>
            <person name="Rychlewski L."/>
            <person name="Rynearson T.A."/>
            <person name="Schmutz J."/>
            <person name="Shapiro H."/>
            <person name="Siaut M."/>
            <person name="Stanley M."/>
            <person name="Sussman M.R."/>
            <person name="Taylor A.R."/>
            <person name="Vardi A."/>
            <person name="von Dassow P."/>
            <person name="Vyverman W."/>
            <person name="Willis A."/>
            <person name="Wyrwicz L.S."/>
            <person name="Rokhsar D.S."/>
            <person name="Weissenbach J."/>
            <person name="Armbrust E.V."/>
            <person name="Green B.R."/>
            <person name="Van de Peer Y."/>
            <person name="Grigoriev I.V."/>
        </authorList>
    </citation>
    <scope>NUCLEOTIDE SEQUENCE [LARGE SCALE GENOMIC DNA]</scope>
    <source>
        <strain evidence="9 10">CCMP1335</strain>
    </source>
</reference>
<dbReference type="PaxDb" id="35128-Thaps4104"/>
<dbReference type="SUPFAM" id="SSF103473">
    <property type="entry name" value="MFS general substrate transporter"/>
    <property type="match status" value="1"/>
</dbReference>
<evidence type="ECO:0000256" key="7">
    <source>
        <dbReference type="SAM" id="MobiDB-lite"/>
    </source>
</evidence>
<evidence type="ECO:0000256" key="8">
    <source>
        <dbReference type="SAM" id="Phobius"/>
    </source>
</evidence>
<evidence type="ECO:0000313" key="9">
    <source>
        <dbReference type="EMBL" id="EED92685.1"/>
    </source>
</evidence>
<dbReference type="OMA" id="MCINIGA"/>
<feature type="compositionally biased region" description="Pro residues" evidence="7">
    <location>
        <begin position="110"/>
        <end position="126"/>
    </location>
</feature>
<dbReference type="Gene3D" id="1.20.1250.20">
    <property type="entry name" value="MFS general substrate transporter like domains"/>
    <property type="match status" value="1"/>
</dbReference>
<feature type="transmembrane region" description="Helical" evidence="8">
    <location>
        <begin position="543"/>
        <end position="567"/>
    </location>
</feature>
<feature type="transmembrane region" description="Helical" evidence="8">
    <location>
        <begin position="503"/>
        <end position="523"/>
    </location>
</feature>
<keyword evidence="5 8" id="KW-0472">Membrane</keyword>
<keyword evidence="10" id="KW-1185">Reference proteome</keyword>
<feature type="transmembrane region" description="Helical" evidence="8">
    <location>
        <begin position="182"/>
        <end position="203"/>
    </location>
</feature>
<evidence type="ECO:0000256" key="5">
    <source>
        <dbReference type="ARBA" id="ARBA00023136"/>
    </source>
</evidence>
<feature type="transmembrane region" description="Helical" evidence="8">
    <location>
        <begin position="254"/>
        <end position="277"/>
    </location>
</feature>
<dbReference type="GO" id="GO:0055085">
    <property type="term" value="P:transmembrane transport"/>
    <property type="evidence" value="ECO:0000318"/>
    <property type="project" value="GO_Central"/>
</dbReference>
<dbReference type="GeneID" id="7442047"/>
<dbReference type="InterPro" id="IPR018456">
    <property type="entry name" value="PTR2_symporter_CS"/>
</dbReference>
<dbReference type="AlphaFoldDB" id="B8C0Y1"/>
<keyword evidence="4 8" id="KW-1133">Transmembrane helix</keyword>
<dbReference type="GO" id="GO:0006857">
    <property type="term" value="P:oligopeptide transport"/>
    <property type="evidence" value="ECO:0007669"/>
    <property type="project" value="InterPro"/>
</dbReference>
<feature type="transmembrane region" description="Helical" evidence="8">
    <location>
        <begin position="473"/>
        <end position="491"/>
    </location>
</feature>
<dbReference type="HOGENOM" id="CLU_020909_0_0_1"/>
<dbReference type="KEGG" id="tps:THAPSDRAFT_4104"/>